<feature type="compositionally biased region" description="Low complexity" evidence="1">
    <location>
        <begin position="36"/>
        <end position="45"/>
    </location>
</feature>
<dbReference type="HOGENOM" id="CLU_1880806_0_0_1"/>
<feature type="region of interest" description="Disordered" evidence="1">
    <location>
        <begin position="36"/>
        <end position="71"/>
    </location>
</feature>
<organism evidence="2">
    <name type="scientific">Sorghum bicolor</name>
    <name type="common">Sorghum</name>
    <name type="synonym">Sorghum vulgare</name>
    <dbReference type="NCBI Taxonomy" id="4558"/>
    <lineage>
        <taxon>Eukaryota</taxon>
        <taxon>Viridiplantae</taxon>
        <taxon>Streptophyta</taxon>
        <taxon>Embryophyta</taxon>
        <taxon>Tracheophyta</taxon>
        <taxon>Spermatophyta</taxon>
        <taxon>Magnoliopsida</taxon>
        <taxon>Liliopsida</taxon>
        <taxon>Poales</taxon>
        <taxon>Poaceae</taxon>
        <taxon>PACMAD clade</taxon>
        <taxon>Panicoideae</taxon>
        <taxon>Andropogonodae</taxon>
        <taxon>Andropogoneae</taxon>
        <taxon>Sorghinae</taxon>
        <taxon>Sorghum</taxon>
    </lineage>
</organism>
<dbReference type="KEGG" id="sbi:8155534"/>
<evidence type="ECO:0000313" key="2">
    <source>
        <dbReference type="EMBL" id="EES20136.1"/>
    </source>
</evidence>
<accession>C6JSJ7</accession>
<protein>
    <submittedName>
        <fullName evidence="2">Uncharacterized protein</fullName>
    </submittedName>
</protein>
<dbReference type="AlphaFoldDB" id="C6JSJ7"/>
<reference evidence="2" key="1">
    <citation type="journal article" date="2009" name="Nature">
        <title>The Sorghum bicolor genome and the diversification of grasses.</title>
        <authorList>
            <person name="Paterson A.H."/>
            <person name="Bowers J.E."/>
            <person name="Bruggmann R."/>
            <person name="Dubchak I."/>
            <person name="Grimwood J."/>
            <person name="Gundlach H."/>
            <person name="Haberer G."/>
            <person name="Hellsten U."/>
            <person name="Mitros T."/>
            <person name="Poliakov A."/>
            <person name="Schmutz J."/>
            <person name="Spannagl M."/>
            <person name="Tang H."/>
            <person name="Wang X."/>
            <person name="Wicker T."/>
            <person name="Bharti A.K."/>
            <person name="Chapman J."/>
            <person name="Feltus F.A."/>
            <person name="Gowik U."/>
            <person name="Grigoriev I.V."/>
            <person name="Lyons E."/>
            <person name="Maher C.A."/>
            <person name="Martis M."/>
            <person name="Narechania A."/>
            <person name="Otillar R.P."/>
            <person name="Penning B.W."/>
            <person name="Salamov A.A."/>
            <person name="Wang Y."/>
            <person name="Zhang L."/>
            <person name="Carpita N.C."/>
            <person name="Freeling M."/>
            <person name="Gingle A.R."/>
            <person name="Hash C.T."/>
            <person name="Keller B."/>
            <person name="Klein P."/>
            <person name="Kresovich S."/>
            <person name="McCann M.C."/>
            <person name="Ming R."/>
            <person name="Peterson D.G."/>
            <person name="Mehboob-ur-Rahman"/>
            <person name="Ware D."/>
            <person name="Westhoff P."/>
            <person name="Mayer K.F."/>
            <person name="Messing J."/>
            <person name="Rokhsar D.S."/>
        </authorList>
    </citation>
    <scope>NUCLEOTIDE SEQUENCE [LARGE SCALE GENOMIC DNA]</scope>
</reference>
<dbReference type="EMBL" id="GL003695">
    <property type="protein sequence ID" value="EES20136.1"/>
    <property type="molecule type" value="Genomic_DNA"/>
</dbReference>
<feature type="non-terminal residue" evidence="2">
    <location>
        <position position="1"/>
    </location>
</feature>
<proteinExistence type="predicted"/>
<sequence length="136" mass="13954">PTPKMQIIVGPLLPPPPRRRSVHLSLARAWPEEALGAASGAAGTARARRPRRGRGSSGSGAAAAAGGAGGGTGCCPAAACRRLLRLCNHRFTKRSSPGGVGIGLRSALSKVLGSRAMRRVLRWDDLGGAHQSDVSF</sequence>
<dbReference type="ExpressionAtlas" id="C6JSJ7">
    <property type="expression patterns" value="baseline and differential"/>
</dbReference>
<feature type="region of interest" description="Disordered" evidence="1">
    <location>
        <begin position="1"/>
        <end position="20"/>
    </location>
</feature>
<evidence type="ECO:0000256" key="1">
    <source>
        <dbReference type="SAM" id="MobiDB-lite"/>
    </source>
</evidence>
<name>C6JSJ7_SORBI</name>
<gene>
    <name evidence="2" type="primary">Sb1102s002010</name>
    <name evidence="2" type="ORF">SORBIDRAFT_1102s002010</name>
</gene>